<dbReference type="RefSeq" id="WP_079472216.1">
    <property type="nucleotide sequence ID" value="NZ_FUZZ01000004.1"/>
</dbReference>
<dbReference type="EMBL" id="FUZZ01000004">
    <property type="protein sequence ID" value="SKD09072.1"/>
    <property type="molecule type" value="Genomic_DNA"/>
</dbReference>
<gene>
    <name evidence="2" type="ORF">SAMN05660461_4951</name>
</gene>
<proteinExistence type="predicted"/>
<name>A0A1T5P8S7_9BACT</name>
<dbReference type="InterPro" id="IPR032185">
    <property type="entry name" value="DUF5017"/>
</dbReference>
<sequence>MRSIIYYFLAAVMFTGCRRNEATMPEFNVNTDQLAYKAGDTITFYLSGNAGAIVFFSGEAGKAYENRNRKLMPGVERLVFQTSMQQGPVPPKPCPDSLQLLISTNLEGYDAEHISKATWTNITSRNSKWPKSLATSFTTSDSIDISDFNKADKVNIAFRVLNKKTGVMPQRKWVIQSFSLYNFLPDSTSTPLFTNFANTGWVQASLLNNNEPGTAENNYVGFNAWNVGTWGVSAADSVRNSNGIPIRNGYPVTFNPGTNIDNDDNDDWLITSSIDLKTTKPDVGVVVQNEVALKSATYKYAFKKAGTYQVTFVATNNSLEDSKSQVKQLTLKILP</sequence>
<organism evidence="2 3">
    <name type="scientific">Chitinophaga ginsengisegetis</name>
    <dbReference type="NCBI Taxonomy" id="393003"/>
    <lineage>
        <taxon>Bacteria</taxon>
        <taxon>Pseudomonadati</taxon>
        <taxon>Bacteroidota</taxon>
        <taxon>Chitinophagia</taxon>
        <taxon>Chitinophagales</taxon>
        <taxon>Chitinophagaceae</taxon>
        <taxon>Chitinophaga</taxon>
    </lineage>
</organism>
<dbReference type="PROSITE" id="PS51257">
    <property type="entry name" value="PROKAR_LIPOPROTEIN"/>
    <property type="match status" value="1"/>
</dbReference>
<dbReference type="STRING" id="393003.SAMN05660461_4951"/>
<feature type="domain" description="DUF5017" evidence="1">
    <location>
        <begin position="17"/>
        <end position="195"/>
    </location>
</feature>
<dbReference type="AlphaFoldDB" id="A0A1T5P8S7"/>
<evidence type="ECO:0000259" key="1">
    <source>
        <dbReference type="Pfam" id="PF16409"/>
    </source>
</evidence>
<keyword evidence="3" id="KW-1185">Reference proteome</keyword>
<evidence type="ECO:0000313" key="2">
    <source>
        <dbReference type="EMBL" id="SKD09072.1"/>
    </source>
</evidence>
<evidence type="ECO:0000313" key="3">
    <source>
        <dbReference type="Proteomes" id="UP000190166"/>
    </source>
</evidence>
<protein>
    <recommendedName>
        <fullName evidence="1">DUF5017 domain-containing protein</fullName>
    </recommendedName>
</protein>
<dbReference type="Proteomes" id="UP000190166">
    <property type="component" value="Unassembled WGS sequence"/>
</dbReference>
<accession>A0A1T5P8S7</accession>
<dbReference type="Pfam" id="PF16409">
    <property type="entry name" value="DUF5017"/>
    <property type="match status" value="1"/>
</dbReference>
<reference evidence="2 3" key="1">
    <citation type="submission" date="2017-02" db="EMBL/GenBank/DDBJ databases">
        <authorList>
            <person name="Peterson S.W."/>
        </authorList>
    </citation>
    <scope>NUCLEOTIDE SEQUENCE [LARGE SCALE GENOMIC DNA]</scope>
    <source>
        <strain evidence="2 3">DSM 18108</strain>
    </source>
</reference>